<comment type="caution">
    <text evidence="4">The sequence shown here is derived from an EMBL/GenBank/DDBJ whole genome shotgun (WGS) entry which is preliminary data.</text>
</comment>
<keyword evidence="2" id="KW-0805">Transcription regulation</keyword>
<dbReference type="SMART" id="SM00733">
    <property type="entry name" value="Mterf"/>
    <property type="match status" value="7"/>
</dbReference>
<organism evidence="4 5">
    <name type="scientific">Rhamnella rubrinervis</name>
    <dbReference type="NCBI Taxonomy" id="2594499"/>
    <lineage>
        <taxon>Eukaryota</taxon>
        <taxon>Viridiplantae</taxon>
        <taxon>Streptophyta</taxon>
        <taxon>Embryophyta</taxon>
        <taxon>Tracheophyta</taxon>
        <taxon>Spermatophyta</taxon>
        <taxon>Magnoliopsida</taxon>
        <taxon>eudicotyledons</taxon>
        <taxon>Gunneridae</taxon>
        <taxon>Pentapetalae</taxon>
        <taxon>rosids</taxon>
        <taxon>fabids</taxon>
        <taxon>Rosales</taxon>
        <taxon>Rhamnaceae</taxon>
        <taxon>rhamnoid group</taxon>
        <taxon>Rhamneae</taxon>
        <taxon>Rhamnella</taxon>
    </lineage>
</organism>
<gene>
    <name evidence="4" type="ORF">FNV43_RR22293</name>
</gene>
<dbReference type="AlphaFoldDB" id="A0A8K0GRX9"/>
<dbReference type="PANTHER" id="PTHR13068:SF236">
    <property type="entry name" value="OS02G0749800 PROTEIN"/>
    <property type="match status" value="1"/>
</dbReference>
<protein>
    <submittedName>
        <fullName evidence="4">Uncharacterized protein</fullName>
    </submittedName>
</protein>
<dbReference type="Proteomes" id="UP000796880">
    <property type="component" value="Unassembled WGS sequence"/>
</dbReference>
<reference evidence="4" key="1">
    <citation type="submission" date="2020-03" db="EMBL/GenBank/DDBJ databases">
        <title>A high-quality chromosome-level genome assembly of a woody plant with both climbing and erect habits, Rhamnella rubrinervis.</title>
        <authorList>
            <person name="Lu Z."/>
            <person name="Yang Y."/>
            <person name="Zhu X."/>
            <person name="Sun Y."/>
        </authorList>
    </citation>
    <scope>NUCLEOTIDE SEQUENCE</scope>
    <source>
        <strain evidence="4">BYM</strain>
        <tissue evidence="4">Leaf</tissue>
    </source>
</reference>
<evidence type="ECO:0000313" key="4">
    <source>
        <dbReference type="EMBL" id="KAF3435206.1"/>
    </source>
</evidence>
<evidence type="ECO:0000313" key="5">
    <source>
        <dbReference type="Proteomes" id="UP000796880"/>
    </source>
</evidence>
<dbReference type="PANTHER" id="PTHR13068">
    <property type="entry name" value="CGI-12 PROTEIN-RELATED"/>
    <property type="match status" value="1"/>
</dbReference>
<dbReference type="FunFam" id="1.25.70.10:FF:000001">
    <property type="entry name" value="Mitochondrial transcription termination factor-like"/>
    <property type="match status" value="1"/>
</dbReference>
<dbReference type="InterPro" id="IPR038538">
    <property type="entry name" value="MTERF_sf"/>
</dbReference>
<accession>A0A8K0GRX9</accession>
<keyword evidence="3" id="KW-0809">Transit peptide</keyword>
<dbReference type="Gene3D" id="1.25.70.10">
    <property type="entry name" value="Transcription termination factor 3, mitochondrial"/>
    <property type="match status" value="1"/>
</dbReference>
<dbReference type="EMBL" id="VOIH02000010">
    <property type="protein sequence ID" value="KAF3435206.1"/>
    <property type="molecule type" value="Genomic_DNA"/>
</dbReference>
<dbReference type="GO" id="GO:0006353">
    <property type="term" value="P:DNA-templated transcription termination"/>
    <property type="evidence" value="ECO:0007669"/>
    <property type="project" value="UniProtKB-KW"/>
</dbReference>
<evidence type="ECO:0000256" key="2">
    <source>
        <dbReference type="ARBA" id="ARBA00022472"/>
    </source>
</evidence>
<evidence type="ECO:0000256" key="3">
    <source>
        <dbReference type="ARBA" id="ARBA00022946"/>
    </source>
</evidence>
<keyword evidence="2" id="KW-0804">Transcription</keyword>
<dbReference type="Pfam" id="PF02536">
    <property type="entry name" value="mTERF"/>
    <property type="match status" value="2"/>
</dbReference>
<name>A0A8K0GRX9_9ROSA</name>
<dbReference type="GO" id="GO:0003676">
    <property type="term" value="F:nucleic acid binding"/>
    <property type="evidence" value="ECO:0007669"/>
    <property type="project" value="InterPro"/>
</dbReference>
<keyword evidence="5" id="KW-1185">Reference proteome</keyword>
<proteinExistence type="inferred from homology"/>
<sequence>MLRSVCKLILQNRVVYSKLICICHFPARRFFNSGSKSPDQQSLTVSYLVNSCGLSLQQALSASKKVNIEDTNKRPDSVLELFATYGFAKSQVSRLICIRPHLILADSDLTLRPKIEYFQSLGIVGPDLPKFIISNHSLLFTSLHNRIIPNCDFLKGILETNENLVRSLKQTPCVAGGNIEKTMKPNINTLRAIGVLTSHIVKLLILQPQAFMLRDDLFKEVVLEALEMGFRPKSRSFSLAVRSLSRSKVNWDKKSEVLKSFGWSQDEVLAAFRVQPMLMVCSEKKIGKVMDFLVNKVGLKPSDVARCPNLLLTSLERRIIPRCTLLEILAANDVFKKGRDIVWALNSTKEMFEKKFVTQYEYRVPEAIKAYWSEVESLKSTI</sequence>
<dbReference type="OrthoDB" id="637682at2759"/>
<evidence type="ECO:0000256" key="1">
    <source>
        <dbReference type="ARBA" id="ARBA00007692"/>
    </source>
</evidence>
<dbReference type="InterPro" id="IPR003690">
    <property type="entry name" value="MTERF"/>
</dbReference>
<keyword evidence="2" id="KW-0806">Transcription termination</keyword>
<comment type="similarity">
    <text evidence="1">Belongs to the mTERF family.</text>
</comment>